<gene>
    <name evidence="2" type="ORF">DFP80_12032</name>
</gene>
<dbReference type="InterPro" id="IPR035965">
    <property type="entry name" value="PAS-like_dom_sf"/>
</dbReference>
<evidence type="ECO:0000259" key="1">
    <source>
        <dbReference type="PROSITE" id="PS50112"/>
    </source>
</evidence>
<dbReference type="PROSITE" id="PS50112">
    <property type="entry name" value="PAS"/>
    <property type="match status" value="1"/>
</dbReference>
<evidence type="ECO:0000313" key="3">
    <source>
        <dbReference type="Proteomes" id="UP000252792"/>
    </source>
</evidence>
<dbReference type="EMBL" id="QNSE01000020">
    <property type="protein sequence ID" value="RBP78296.1"/>
    <property type="molecule type" value="Genomic_DNA"/>
</dbReference>
<organism evidence="2 3">
    <name type="scientific">Marinomonas rhizomae</name>
    <dbReference type="NCBI Taxonomy" id="491948"/>
    <lineage>
        <taxon>Bacteria</taxon>
        <taxon>Pseudomonadati</taxon>
        <taxon>Pseudomonadota</taxon>
        <taxon>Gammaproteobacteria</taxon>
        <taxon>Oceanospirillales</taxon>
        <taxon>Oceanospirillaceae</taxon>
        <taxon>Marinomonas</taxon>
    </lineage>
</organism>
<dbReference type="NCBIfam" id="TIGR00229">
    <property type="entry name" value="sensory_box"/>
    <property type="match status" value="1"/>
</dbReference>
<dbReference type="Gene3D" id="3.30.450.20">
    <property type="entry name" value="PAS domain"/>
    <property type="match status" value="1"/>
</dbReference>
<comment type="caution">
    <text evidence="2">The sequence shown here is derived from an EMBL/GenBank/DDBJ whole genome shotgun (WGS) entry which is preliminary data.</text>
</comment>
<keyword evidence="3" id="KW-1185">Reference proteome</keyword>
<dbReference type="Proteomes" id="UP000252792">
    <property type="component" value="Unassembled WGS sequence"/>
</dbReference>
<dbReference type="InterPro" id="IPR000014">
    <property type="entry name" value="PAS"/>
</dbReference>
<dbReference type="AlphaFoldDB" id="A0A366IU28"/>
<dbReference type="Pfam" id="PF13426">
    <property type="entry name" value="PAS_9"/>
    <property type="match status" value="1"/>
</dbReference>
<dbReference type="CDD" id="cd00130">
    <property type="entry name" value="PAS"/>
    <property type="match status" value="1"/>
</dbReference>
<protein>
    <submittedName>
        <fullName evidence="2">PAS domain S-box-containing protein</fullName>
    </submittedName>
</protein>
<evidence type="ECO:0000313" key="2">
    <source>
        <dbReference type="EMBL" id="RBP78296.1"/>
    </source>
</evidence>
<proteinExistence type="predicted"/>
<dbReference type="SUPFAM" id="SSF55785">
    <property type="entry name" value="PYP-like sensor domain (PAS domain)"/>
    <property type="match status" value="1"/>
</dbReference>
<name>A0A366IU28_9GAMM</name>
<feature type="domain" description="PAS" evidence="1">
    <location>
        <begin position="12"/>
        <end position="41"/>
    </location>
</feature>
<reference evidence="2 3" key="1">
    <citation type="submission" date="2018-06" db="EMBL/GenBank/DDBJ databases">
        <title>Genomic Encyclopedia of Type Strains, Phase III (KMG-III): the genomes of soil and plant-associated and newly described type strains.</title>
        <authorList>
            <person name="Whitman W."/>
        </authorList>
    </citation>
    <scope>NUCLEOTIDE SEQUENCE [LARGE SCALE GENOMIC DNA]</scope>
    <source>
        <strain evidence="2 3">CECT 7377</strain>
    </source>
</reference>
<sequence length="105" mass="12192">MLRSLQLIRKMRLTFFNPAAEKLWGYMKEEVIGNNVKMLVPVAIQSQHDELIDRNRRTGVDKIVGTSRETKIERKDKRVVWGQLSLSKIELDEGTLYTAFVKDVT</sequence>
<accession>A0A366IU28</accession>